<organism evidence="1 2">
    <name type="scientific">Aneurinibacillus danicus</name>
    <dbReference type="NCBI Taxonomy" id="267746"/>
    <lineage>
        <taxon>Bacteria</taxon>
        <taxon>Bacillati</taxon>
        <taxon>Bacillota</taxon>
        <taxon>Bacilli</taxon>
        <taxon>Bacillales</taxon>
        <taxon>Paenibacillaceae</taxon>
        <taxon>Aneurinibacillus group</taxon>
        <taxon>Aneurinibacillus</taxon>
    </lineage>
</organism>
<protein>
    <submittedName>
        <fullName evidence="1">Uncharacterized protein</fullName>
    </submittedName>
</protein>
<dbReference type="AlphaFoldDB" id="A0A511V4T7"/>
<keyword evidence="2" id="KW-1185">Reference proteome</keyword>
<proteinExistence type="predicted"/>
<sequence>MCNIVEIMLNIKNIITEMTTANFTIETVESSSYCSEFVHLFYNGTLYCSIIEQYIDL</sequence>
<gene>
    <name evidence="1" type="ORF">ADA01nite_13900</name>
</gene>
<comment type="caution">
    <text evidence="1">The sequence shown here is derived from an EMBL/GenBank/DDBJ whole genome shotgun (WGS) entry which is preliminary data.</text>
</comment>
<reference evidence="1 2" key="1">
    <citation type="submission" date="2019-07" db="EMBL/GenBank/DDBJ databases">
        <title>Whole genome shotgun sequence of Aneurinibacillus danicus NBRC 102444.</title>
        <authorList>
            <person name="Hosoyama A."/>
            <person name="Uohara A."/>
            <person name="Ohji S."/>
            <person name="Ichikawa N."/>
        </authorList>
    </citation>
    <scope>NUCLEOTIDE SEQUENCE [LARGE SCALE GENOMIC DNA]</scope>
    <source>
        <strain evidence="1 2">NBRC 102444</strain>
    </source>
</reference>
<evidence type="ECO:0000313" key="2">
    <source>
        <dbReference type="Proteomes" id="UP000321157"/>
    </source>
</evidence>
<dbReference type="EMBL" id="BJXX01000057">
    <property type="protein sequence ID" value="GEN33930.1"/>
    <property type="molecule type" value="Genomic_DNA"/>
</dbReference>
<name>A0A511V4T7_9BACL</name>
<evidence type="ECO:0000313" key="1">
    <source>
        <dbReference type="EMBL" id="GEN33930.1"/>
    </source>
</evidence>
<dbReference type="Proteomes" id="UP000321157">
    <property type="component" value="Unassembled WGS sequence"/>
</dbReference>
<accession>A0A511V4T7</accession>